<organism evidence="1 2">
    <name type="scientific">Sphaerospermopsis reniformis</name>
    <dbReference type="NCBI Taxonomy" id="531300"/>
    <lineage>
        <taxon>Bacteria</taxon>
        <taxon>Bacillati</taxon>
        <taxon>Cyanobacteriota</taxon>
        <taxon>Cyanophyceae</taxon>
        <taxon>Nostocales</taxon>
        <taxon>Aphanizomenonaceae</taxon>
        <taxon>Sphaerospermopsis</taxon>
    </lineage>
</organism>
<dbReference type="RefSeq" id="WP_137668209.1">
    <property type="nucleotide sequence ID" value="NZ_BJCE01000128.1"/>
</dbReference>
<evidence type="ECO:0000313" key="1">
    <source>
        <dbReference type="EMBL" id="GCL38270.1"/>
    </source>
</evidence>
<sequence length="266" mass="30095">MGILNYQSFCVFVAQEFQEITLPSVSERRMGVSEYANDIISYIERDLNTVHSLISLESSTWENGAKSTTDLALEITSFLYAIGAQHRVWRRWASLTAFGLFLQGKFLEAAQYACFGGEWEFIKILPSTTLKSQQISDQVFWKLVHPNFSANLPKNTTNDEDHAWLQLIKSIPAKDHSQTENALKEIADFWMAEDEDDWINFHPRSYPDFETPVCAVAALARHHGFQPTSLTPEQFSFLEAGLAIPEPSPMFPKIFSLSAYSTASPV</sequence>
<evidence type="ECO:0000313" key="2">
    <source>
        <dbReference type="Proteomes" id="UP000300142"/>
    </source>
</evidence>
<protein>
    <submittedName>
        <fullName evidence="1">Uncharacterized protein</fullName>
    </submittedName>
</protein>
<keyword evidence="2" id="KW-1185">Reference proteome</keyword>
<name>A0A479ZZN5_9CYAN</name>
<dbReference type="Proteomes" id="UP000300142">
    <property type="component" value="Unassembled WGS sequence"/>
</dbReference>
<dbReference type="EMBL" id="BJCE01000128">
    <property type="protein sequence ID" value="GCL38270.1"/>
    <property type="molecule type" value="Genomic_DNA"/>
</dbReference>
<proteinExistence type="predicted"/>
<accession>A0A479ZZN5</accession>
<dbReference type="AlphaFoldDB" id="A0A479ZZN5"/>
<comment type="caution">
    <text evidence="1">The sequence shown here is derived from an EMBL/GenBank/DDBJ whole genome shotgun (WGS) entry which is preliminary data.</text>
</comment>
<gene>
    <name evidence="1" type="ORF">SR1949_33840</name>
</gene>
<reference evidence="2" key="1">
    <citation type="submission" date="2019-02" db="EMBL/GenBank/DDBJ databases">
        <title>Draft genome sequence of Sphaerospermopsis reniformis NIES-1949.</title>
        <authorList>
            <person name="Yamaguchi H."/>
            <person name="Suzuki S."/>
            <person name="Kawachi M."/>
        </authorList>
    </citation>
    <scope>NUCLEOTIDE SEQUENCE [LARGE SCALE GENOMIC DNA]</scope>
    <source>
        <strain evidence="2">NIES-1949</strain>
    </source>
</reference>